<feature type="region of interest" description="Disordered" evidence="1">
    <location>
        <begin position="1"/>
        <end position="158"/>
    </location>
</feature>
<dbReference type="AlphaFoldDB" id="A0AAN8P686"/>
<name>A0AAN8P686_POLSC</name>
<dbReference type="EMBL" id="JAWJWE010000038">
    <property type="protein sequence ID" value="KAK6622839.1"/>
    <property type="molecule type" value="Genomic_DNA"/>
</dbReference>
<evidence type="ECO:0000313" key="3">
    <source>
        <dbReference type="Proteomes" id="UP001372834"/>
    </source>
</evidence>
<accession>A0AAN8P686</accession>
<feature type="compositionally biased region" description="Basic and acidic residues" evidence="1">
    <location>
        <begin position="112"/>
        <end position="128"/>
    </location>
</feature>
<dbReference type="Proteomes" id="UP001372834">
    <property type="component" value="Unassembled WGS sequence"/>
</dbReference>
<sequence>MQTAGNSIKTRDTGLKPTAPKKQSLKWWAQGDDDSGGGRNRWRRCDVTGGHENERKIERKKKRSVVPSGAPGKLFPSPSKLFKVNLSGIRHSEKKRWTTPVNKVHYNTTRRGGIENPKEASTRGEYQRKGRRRQERHERKTADDREEKEKRQEKEMKE</sequence>
<evidence type="ECO:0000256" key="1">
    <source>
        <dbReference type="SAM" id="MobiDB-lite"/>
    </source>
</evidence>
<protein>
    <submittedName>
        <fullName evidence="2">Uncharacterized protein</fullName>
    </submittedName>
</protein>
<gene>
    <name evidence="2" type="ORF">RUM43_008682</name>
</gene>
<organism evidence="2 3">
    <name type="scientific">Polyplax serrata</name>
    <name type="common">Common mouse louse</name>
    <dbReference type="NCBI Taxonomy" id="468196"/>
    <lineage>
        <taxon>Eukaryota</taxon>
        <taxon>Metazoa</taxon>
        <taxon>Ecdysozoa</taxon>
        <taxon>Arthropoda</taxon>
        <taxon>Hexapoda</taxon>
        <taxon>Insecta</taxon>
        <taxon>Pterygota</taxon>
        <taxon>Neoptera</taxon>
        <taxon>Paraneoptera</taxon>
        <taxon>Psocodea</taxon>
        <taxon>Troctomorpha</taxon>
        <taxon>Phthiraptera</taxon>
        <taxon>Anoplura</taxon>
        <taxon>Polyplacidae</taxon>
        <taxon>Polyplax</taxon>
    </lineage>
</organism>
<proteinExistence type="predicted"/>
<comment type="caution">
    <text evidence="2">The sequence shown here is derived from an EMBL/GenBank/DDBJ whole genome shotgun (WGS) entry which is preliminary data.</text>
</comment>
<feature type="compositionally biased region" description="Basic and acidic residues" evidence="1">
    <location>
        <begin position="43"/>
        <end position="57"/>
    </location>
</feature>
<feature type="compositionally biased region" description="Polar residues" evidence="1">
    <location>
        <begin position="99"/>
        <end position="110"/>
    </location>
</feature>
<feature type="compositionally biased region" description="Basic and acidic residues" evidence="1">
    <location>
        <begin position="135"/>
        <end position="158"/>
    </location>
</feature>
<evidence type="ECO:0000313" key="2">
    <source>
        <dbReference type="EMBL" id="KAK6622839.1"/>
    </source>
</evidence>
<reference evidence="2 3" key="1">
    <citation type="submission" date="2023-10" db="EMBL/GenBank/DDBJ databases">
        <title>Genomes of two closely related lineages of the louse Polyplax serrata with different host specificities.</title>
        <authorList>
            <person name="Martinu J."/>
            <person name="Tarabai H."/>
            <person name="Stefka J."/>
            <person name="Hypsa V."/>
        </authorList>
    </citation>
    <scope>NUCLEOTIDE SEQUENCE [LARGE SCALE GENOMIC DNA]</scope>
    <source>
        <strain evidence="2">HR10_N</strain>
    </source>
</reference>